<protein>
    <submittedName>
        <fullName evidence="1">DUF5615 family PIN-like protein</fullName>
    </submittedName>
</protein>
<gene>
    <name evidence="1" type="ORF">K8G79_03565</name>
</gene>
<proteinExistence type="predicted"/>
<evidence type="ECO:0000313" key="2">
    <source>
        <dbReference type="Proteomes" id="UP001197609"/>
    </source>
</evidence>
<name>A0AAJ1AIC1_9BACT</name>
<reference evidence="1 2" key="1">
    <citation type="journal article" date="2021" name="bioRxiv">
        <title>Unraveling nitrogen, sulfur and carbon metabolic pathways and microbial community transcriptional responses to substrate deprivation and toxicity stresses in a bioreactor mimicking anoxic brackish coastal sediment conditions.</title>
        <authorList>
            <person name="Martins P.D."/>
            <person name="Echeveste M.J."/>
            <person name="Arshad A."/>
            <person name="Kurth J."/>
            <person name="Ouboter H."/>
            <person name="Jetten M.S.M."/>
            <person name="Welte C.U."/>
        </authorList>
    </citation>
    <scope>NUCLEOTIDE SEQUENCE [LARGE SCALE GENOMIC DNA]</scope>
    <source>
        <strain evidence="1">MAG_38</strain>
    </source>
</reference>
<dbReference type="AlphaFoldDB" id="A0AAJ1AIC1"/>
<dbReference type="EMBL" id="JAIOIU010000039">
    <property type="protein sequence ID" value="MBZ0159205.1"/>
    <property type="molecule type" value="Genomic_DNA"/>
</dbReference>
<accession>A0AAJ1AIC1</accession>
<sequence length="65" mass="7361">MDCGSVVRRREFPLPVIEGLRRLGHDVVTMHDPATVRQFLTDEAVLDLASTDYRAVLTLNRPARL</sequence>
<comment type="caution">
    <text evidence="1">The sequence shown here is derived from an EMBL/GenBank/DDBJ whole genome shotgun (WGS) entry which is preliminary data.</text>
</comment>
<evidence type="ECO:0000313" key="1">
    <source>
        <dbReference type="EMBL" id="MBZ0159205.1"/>
    </source>
</evidence>
<dbReference type="Proteomes" id="UP001197609">
    <property type="component" value="Unassembled WGS sequence"/>
</dbReference>
<organism evidence="1 2">
    <name type="scientific">Candidatus Methylomirabilis tolerans</name>
    <dbReference type="NCBI Taxonomy" id="3123416"/>
    <lineage>
        <taxon>Bacteria</taxon>
        <taxon>Candidatus Methylomirabilota</taxon>
        <taxon>Candidatus Methylomirabilia</taxon>
        <taxon>Candidatus Methylomirabilales</taxon>
        <taxon>Candidatus Methylomirabilaceae</taxon>
        <taxon>Candidatus Methylomirabilis</taxon>
    </lineage>
</organism>